<evidence type="ECO:0000256" key="1">
    <source>
        <dbReference type="SAM" id="MobiDB-lite"/>
    </source>
</evidence>
<organism evidence="3 4">
    <name type="scientific">Streptomyces qinzhouensis</name>
    <dbReference type="NCBI Taxonomy" id="2599401"/>
    <lineage>
        <taxon>Bacteria</taxon>
        <taxon>Bacillati</taxon>
        <taxon>Actinomycetota</taxon>
        <taxon>Actinomycetes</taxon>
        <taxon>Kitasatosporales</taxon>
        <taxon>Streptomycetaceae</taxon>
        <taxon>Streptomyces</taxon>
    </lineage>
</organism>
<reference evidence="3 4" key="1">
    <citation type="submission" date="2019-07" db="EMBL/GenBank/DDBJ databases">
        <authorList>
            <person name="Zhu P."/>
        </authorList>
    </citation>
    <scope>NUCLEOTIDE SEQUENCE [LARGE SCALE GENOMIC DNA]</scope>
    <source>
        <strain evidence="3 4">SSL-25</strain>
    </source>
</reference>
<name>A0A5B8IRI8_9ACTN</name>
<dbReference type="InterPro" id="IPR021224">
    <property type="entry name" value="DUF2690"/>
</dbReference>
<feature type="chain" id="PRO_5038401117" evidence="2">
    <location>
        <begin position="27"/>
        <end position="170"/>
    </location>
</feature>
<protein>
    <submittedName>
        <fullName evidence="3">DUF2690 domain-containing protein</fullName>
    </submittedName>
</protein>
<dbReference type="OrthoDB" id="4334712at2"/>
<evidence type="ECO:0000256" key="2">
    <source>
        <dbReference type="SAM" id="SignalP"/>
    </source>
</evidence>
<dbReference type="AlphaFoldDB" id="A0A5B8IRI8"/>
<dbReference type="KEGG" id="sqz:FQU76_21260"/>
<dbReference type="Pfam" id="PF10901">
    <property type="entry name" value="DUF2690"/>
    <property type="match status" value="1"/>
</dbReference>
<sequence length="170" mass="16806">MFLSGVAGALALIVAAVLFTDLGATGGGADGDRDRTEPVAKVPPAPSRSAGGTPSAPPAGVKCTGAECTGKNPEKMGCGGNFARTVSQATVGKARIEVRFSQVCQAAWARLVDASTGDSVDISVGGKGRQTGTVNGESDAYTPMTAAVKGSDAKACAKLTNGTTACTVVQ</sequence>
<evidence type="ECO:0000313" key="3">
    <source>
        <dbReference type="EMBL" id="QDY81192.1"/>
    </source>
</evidence>
<proteinExistence type="predicted"/>
<feature type="region of interest" description="Disordered" evidence="1">
    <location>
        <begin position="26"/>
        <end position="61"/>
    </location>
</feature>
<dbReference type="EMBL" id="CP042266">
    <property type="protein sequence ID" value="QDY81192.1"/>
    <property type="molecule type" value="Genomic_DNA"/>
</dbReference>
<feature type="signal peptide" evidence="2">
    <location>
        <begin position="1"/>
        <end position="26"/>
    </location>
</feature>
<evidence type="ECO:0000313" key="4">
    <source>
        <dbReference type="Proteomes" id="UP000320580"/>
    </source>
</evidence>
<accession>A0A5B8IRI8</accession>
<gene>
    <name evidence="3" type="ORF">FQU76_21260</name>
</gene>
<keyword evidence="4" id="KW-1185">Reference proteome</keyword>
<dbReference type="Proteomes" id="UP000320580">
    <property type="component" value="Chromosome"/>
</dbReference>
<keyword evidence="2" id="KW-0732">Signal</keyword>